<reference evidence="2 3" key="1">
    <citation type="submission" date="2016-12" db="EMBL/GenBank/DDBJ databases">
        <authorList>
            <person name="Song W.-J."/>
            <person name="Kurnit D.M."/>
        </authorList>
    </citation>
    <scope>NUCLEOTIDE SEQUENCE [LARGE SCALE GENOMIC DNA]</scope>
    <source>
        <strain evidence="2 3">DSM 18488</strain>
    </source>
</reference>
<evidence type="ECO:0000313" key="2">
    <source>
        <dbReference type="EMBL" id="SHO48869.1"/>
    </source>
</evidence>
<dbReference type="InterPro" id="IPR029055">
    <property type="entry name" value="Ntn_hydrolases_N"/>
</dbReference>
<dbReference type="PROSITE" id="PS51278">
    <property type="entry name" value="GATASE_TYPE_2"/>
    <property type="match status" value="1"/>
</dbReference>
<organism evidence="2 3">
    <name type="scientific">Desulfopila aestuarii DSM 18488</name>
    <dbReference type="NCBI Taxonomy" id="1121416"/>
    <lineage>
        <taxon>Bacteria</taxon>
        <taxon>Pseudomonadati</taxon>
        <taxon>Thermodesulfobacteriota</taxon>
        <taxon>Desulfobulbia</taxon>
        <taxon>Desulfobulbales</taxon>
        <taxon>Desulfocapsaceae</taxon>
        <taxon>Desulfopila</taxon>
    </lineage>
</organism>
<name>A0A1M7Y8C6_9BACT</name>
<dbReference type="OrthoDB" id="9770094at2"/>
<dbReference type="Gene3D" id="3.60.20.10">
    <property type="entry name" value="Glutamine Phosphoribosylpyrophosphate, subunit 1, domain 1"/>
    <property type="match status" value="1"/>
</dbReference>
<dbReference type="Proteomes" id="UP000184603">
    <property type="component" value="Unassembled WGS sequence"/>
</dbReference>
<feature type="domain" description="Glutamine amidotransferase type-2" evidence="1">
    <location>
        <begin position="2"/>
        <end position="362"/>
    </location>
</feature>
<sequence>MCRLALKTANEPFSPYEVLQAMEAMKEGYDGSGLGLLLRGMEFEDFKYNPRFPILSGIAHSRKAEQRMDEYMDDRGYELKYDHRFAMNPEKMSGKMRYRYFLRAYRMPPAFKDRPQEEREEEMLRTRLDLRRIGEENNGDLTVFSFYPDVAMIKEVGWPMEIGEALCLWDGQIKSRVCMAQGRQNTNYGINLYACHPFFIQGIATMTNGENTAFVPIRDWLLGKNIPGYIGYQSDSEVFAHILHYTLRQLKLPLQAYKHIITPLSSRELETHPQGDFLRGLREVCRRLIIDGPNAVIGTLPDETCMLVMDQKKMRPATVGGRDGAWAIASELCGVDAMVPDRDPAFDFQPMREHTVIIPPDRKELQIWSQHDQLPLPQAA</sequence>
<protein>
    <submittedName>
        <fullName evidence="2">Glutamate synthase (NADPH) GltB1 subunit</fullName>
    </submittedName>
</protein>
<proteinExistence type="predicted"/>
<dbReference type="InterPro" id="IPR017932">
    <property type="entry name" value="GATase_2_dom"/>
</dbReference>
<dbReference type="EMBL" id="FRFE01000011">
    <property type="protein sequence ID" value="SHO48869.1"/>
    <property type="molecule type" value="Genomic_DNA"/>
</dbReference>
<gene>
    <name evidence="2" type="ORF">SAMN02745220_02513</name>
</gene>
<evidence type="ECO:0000313" key="3">
    <source>
        <dbReference type="Proteomes" id="UP000184603"/>
    </source>
</evidence>
<dbReference type="STRING" id="1121416.SAMN02745220_02513"/>
<keyword evidence="3" id="KW-1185">Reference proteome</keyword>
<accession>A0A1M7Y8C6</accession>
<dbReference type="AlphaFoldDB" id="A0A1M7Y8C6"/>
<dbReference type="SUPFAM" id="SSF56235">
    <property type="entry name" value="N-terminal nucleophile aminohydrolases (Ntn hydrolases)"/>
    <property type="match status" value="1"/>
</dbReference>
<dbReference type="RefSeq" id="WP_073613804.1">
    <property type="nucleotide sequence ID" value="NZ_FRFE01000011.1"/>
</dbReference>
<evidence type="ECO:0000259" key="1">
    <source>
        <dbReference type="PROSITE" id="PS51278"/>
    </source>
</evidence>